<keyword evidence="2" id="KW-1185">Reference proteome</keyword>
<protein>
    <submittedName>
        <fullName evidence="1">Uncharacterized protein</fullName>
    </submittedName>
</protein>
<evidence type="ECO:0000313" key="2">
    <source>
        <dbReference type="Proteomes" id="UP000299102"/>
    </source>
</evidence>
<gene>
    <name evidence="1" type="ORF">EVAR_33758_1</name>
</gene>
<accession>A0A4C1VVM3</accession>
<dbReference type="EMBL" id="BGZK01000409">
    <property type="protein sequence ID" value="GBP41954.1"/>
    <property type="molecule type" value="Genomic_DNA"/>
</dbReference>
<comment type="caution">
    <text evidence="1">The sequence shown here is derived from an EMBL/GenBank/DDBJ whole genome shotgun (WGS) entry which is preliminary data.</text>
</comment>
<dbReference type="AlphaFoldDB" id="A0A4C1VVM3"/>
<dbReference type="Proteomes" id="UP000299102">
    <property type="component" value="Unassembled WGS sequence"/>
</dbReference>
<evidence type="ECO:0000313" key="1">
    <source>
        <dbReference type="EMBL" id="GBP41954.1"/>
    </source>
</evidence>
<organism evidence="1 2">
    <name type="scientific">Eumeta variegata</name>
    <name type="common">Bagworm moth</name>
    <name type="synonym">Eumeta japonica</name>
    <dbReference type="NCBI Taxonomy" id="151549"/>
    <lineage>
        <taxon>Eukaryota</taxon>
        <taxon>Metazoa</taxon>
        <taxon>Ecdysozoa</taxon>
        <taxon>Arthropoda</taxon>
        <taxon>Hexapoda</taxon>
        <taxon>Insecta</taxon>
        <taxon>Pterygota</taxon>
        <taxon>Neoptera</taxon>
        <taxon>Endopterygota</taxon>
        <taxon>Lepidoptera</taxon>
        <taxon>Glossata</taxon>
        <taxon>Ditrysia</taxon>
        <taxon>Tineoidea</taxon>
        <taxon>Psychidae</taxon>
        <taxon>Oiketicinae</taxon>
        <taxon>Eumeta</taxon>
    </lineage>
</organism>
<name>A0A4C1VVM3_EUMVA</name>
<reference evidence="1 2" key="1">
    <citation type="journal article" date="2019" name="Commun. Biol.">
        <title>The bagworm genome reveals a unique fibroin gene that provides high tensile strength.</title>
        <authorList>
            <person name="Kono N."/>
            <person name="Nakamura H."/>
            <person name="Ohtoshi R."/>
            <person name="Tomita M."/>
            <person name="Numata K."/>
            <person name="Arakawa K."/>
        </authorList>
    </citation>
    <scope>NUCLEOTIDE SEQUENCE [LARGE SCALE GENOMIC DNA]</scope>
</reference>
<proteinExistence type="predicted"/>
<sequence length="106" mass="12328">MTDGFLTRVKLNHPFRASVPLSRRPHVRVIMRSVTTVINNRPPALGRRGKDFEVLASRCDTTKSRDPTQAIRILLTPFTNVFHERRFRVKNKQLHTQKDESQMTTC</sequence>